<evidence type="ECO:0008006" key="4">
    <source>
        <dbReference type="Google" id="ProtNLM"/>
    </source>
</evidence>
<feature type="region of interest" description="Disordered" evidence="1">
    <location>
        <begin position="1"/>
        <end position="20"/>
    </location>
</feature>
<keyword evidence="3" id="KW-1185">Reference proteome</keyword>
<evidence type="ECO:0000256" key="1">
    <source>
        <dbReference type="SAM" id="MobiDB-lite"/>
    </source>
</evidence>
<evidence type="ECO:0000313" key="3">
    <source>
        <dbReference type="Proteomes" id="UP000194457"/>
    </source>
</evidence>
<dbReference type="EMBL" id="CP021358">
    <property type="protein sequence ID" value="ART62030.1"/>
    <property type="molecule type" value="Genomic_DNA"/>
</dbReference>
<feature type="compositionally biased region" description="Basic and acidic residues" evidence="1">
    <location>
        <begin position="64"/>
        <end position="73"/>
    </location>
</feature>
<dbReference type="Proteomes" id="UP000194457">
    <property type="component" value="Chromosome"/>
</dbReference>
<organism evidence="2 3">
    <name type="scientific">Kushneria marisflavi</name>
    <dbReference type="NCBI Taxonomy" id="157779"/>
    <lineage>
        <taxon>Bacteria</taxon>
        <taxon>Pseudomonadati</taxon>
        <taxon>Pseudomonadota</taxon>
        <taxon>Gammaproteobacteria</taxon>
        <taxon>Oceanospirillales</taxon>
        <taxon>Halomonadaceae</taxon>
        <taxon>Kushneria</taxon>
    </lineage>
</organism>
<dbReference type="SUPFAM" id="SSF69047">
    <property type="entry name" value="Hypothetical protein YjbJ"/>
    <property type="match status" value="1"/>
</dbReference>
<sequence>MPAVSERYDMSEKSPPLEDLKGKVKEAWGALSDDEELSDEGEIQQLAARLEKGQGLSAEQAQRQAEKTFNDRR</sequence>
<dbReference type="InterPro" id="IPR036629">
    <property type="entry name" value="YjbJ_sf"/>
</dbReference>
<name>A0A240ULY6_9GAMM</name>
<accession>A0A240ULY6</accession>
<evidence type="ECO:0000313" key="2">
    <source>
        <dbReference type="EMBL" id="ART62030.1"/>
    </source>
</evidence>
<dbReference type="Gene3D" id="1.10.1470.10">
    <property type="entry name" value="YjbJ"/>
    <property type="match status" value="1"/>
</dbReference>
<protein>
    <recommendedName>
        <fullName evidence="4">CsbD-like domain-containing protein</fullName>
    </recommendedName>
</protein>
<reference evidence="2 3" key="1">
    <citation type="submission" date="2017-05" db="EMBL/GenBank/DDBJ databases">
        <authorList>
            <person name="Song R."/>
            <person name="Chenine A.L."/>
            <person name="Ruprecht R.M."/>
        </authorList>
    </citation>
    <scope>NUCLEOTIDE SEQUENCE [LARGE SCALE GENOMIC DNA]</scope>
    <source>
        <strain evidence="2">SW32</strain>
    </source>
</reference>
<gene>
    <name evidence="2" type="ORF">B9H00_02215</name>
</gene>
<proteinExistence type="predicted"/>
<dbReference type="AlphaFoldDB" id="A0A240ULY6"/>
<dbReference type="KEGG" id="kma:B9H00_02215"/>
<feature type="region of interest" description="Disordered" evidence="1">
    <location>
        <begin position="52"/>
        <end position="73"/>
    </location>
</feature>